<dbReference type="SUPFAM" id="SSF53850">
    <property type="entry name" value="Periplasmic binding protein-like II"/>
    <property type="match status" value="1"/>
</dbReference>
<dbReference type="Proteomes" id="UP000325255">
    <property type="component" value="Unassembled WGS sequence"/>
</dbReference>
<keyword evidence="4" id="KW-0804">Transcription</keyword>
<accession>A0A5M6IPH0</accession>
<evidence type="ECO:0000256" key="3">
    <source>
        <dbReference type="ARBA" id="ARBA00023125"/>
    </source>
</evidence>
<dbReference type="SUPFAM" id="SSF46785">
    <property type="entry name" value="Winged helix' DNA-binding domain"/>
    <property type="match status" value="1"/>
</dbReference>
<organism evidence="6 7">
    <name type="scientific">Rhodovastum atsumiense</name>
    <dbReference type="NCBI Taxonomy" id="504468"/>
    <lineage>
        <taxon>Bacteria</taxon>
        <taxon>Pseudomonadati</taxon>
        <taxon>Pseudomonadota</taxon>
        <taxon>Alphaproteobacteria</taxon>
        <taxon>Acetobacterales</taxon>
        <taxon>Acetobacteraceae</taxon>
        <taxon>Rhodovastum</taxon>
    </lineage>
</organism>
<dbReference type="GO" id="GO:0006351">
    <property type="term" value="P:DNA-templated transcription"/>
    <property type="evidence" value="ECO:0007669"/>
    <property type="project" value="TreeGrafter"/>
</dbReference>
<feature type="domain" description="HTH lysR-type" evidence="5">
    <location>
        <begin position="1"/>
        <end position="59"/>
    </location>
</feature>
<protein>
    <submittedName>
        <fullName evidence="6">LysR family transcriptional regulator</fullName>
    </submittedName>
</protein>
<evidence type="ECO:0000256" key="1">
    <source>
        <dbReference type="ARBA" id="ARBA00009437"/>
    </source>
</evidence>
<keyword evidence="2" id="KW-0805">Transcription regulation</keyword>
<dbReference type="EMBL" id="VWPK01000050">
    <property type="protein sequence ID" value="KAA5609468.1"/>
    <property type="molecule type" value="Genomic_DNA"/>
</dbReference>
<dbReference type="OrthoDB" id="9812435at2"/>
<keyword evidence="7" id="KW-1185">Reference proteome</keyword>
<dbReference type="PROSITE" id="PS50931">
    <property type="entry name" value="HTH_LYSR"/>
    <property type="match status" value="1"/>
</dbReference>
<dbReference type="InterPro" id="IPR058163">
    <property type="entry name" value="LysR-type_TF_proteobact-type"/>
</dbReference>
<dbReference type="FunFam" id="1.10.10.10:FF:000001">
    <property type="entry name" value="LysR family transcriptional regulator"/>
    <property type="match status" value="1"/>
</dbReference>
<dbReference type="AlphaFoldDB" id="A0A5M6IPH0"/>
<keyword evidence="3" id="KW-0238">DNA-binding</keyword>
<evidence type="ECO:0000256" key="2">
    <source>
        <dbReference type="ARBA" id="ARBA00023015"/>
    </source>
</evidence>
<proteinExistence type="inferred from homology"/>
<dbReference type="InterPro" id="IPR000847">
    <property type="entry name" value="LysR_HTH_N"/>
</dbReference>
<dbReference type="Pfam" id="PF00126">
    <property type="entry name" value="HTH_1"/>
    <property type="match status" value="1"/>
</dbReference>
<dbReference type="InterPro" id="IPR036390">
    <property type="entry name" value="WH_DNA-bd_sf"/>
</dbReference>
<dbReference type="Gene3D" id="3.40.190.290">
    <property type="match status" value="1"/>
</dbReference>
<evidence type="ECO:0000256" key="4">
    <source>
        <dbReference type="ARBA" id="ARBA00023163"/>
    </source>
</evidence>
<evidence type="ECO:0000259" key="5">
    <source>
        <dbReference type="PROSITE" id="PS50931"/>
    </source>
</evidence>
<dbReference type="CDD" id="cd08422">
    <property type="entry name" value="PBP2_CrgA_like"/>
    <property type="match status" value="1"/>
</dbReference>
<reference evidence="6 7" key="1">
    <citation type="submission" date="2019-09" db="EMBL/GenBank/DDBJ databases">
        <title>Genome sequence of Rhodovastum atsumiense, a diverse member of the Acetobacteraceae family of non-sulfur purple photosynthetic bacteria.</title>
        <authorList>
            <person name="Meyer T."/>
            <person name="Kyndt J."/>
        </authorList>
    </citation>
    <scope>NUCLEOTIDE SEQUENCE [LARGE SCALE GENOMIC DNA]</scope>
    <source>
        <strain evidence="6 7">DSM 21279</strain>
    </source>
</reference>
<dbReference type="GO" id="GO:0003700">
    <property type="term" value="F:DNA-binding transcription factor activity"/>
    <property type="evidence" value="ECO:0007669"/>
    <property type="project" value="InterPro"/>
</dbReference>
<dbReference type="PANTHER" id="PTHR30537:SF5">
    <property type="entry name" value="HTH-TYPE TRANSCRIPTIONAL ACTIVATOR TTDR-RELATED"/>
    <property type="match status" value="1"/>
</dbReference>
<comment type="caution">
    <text evidence="6">The sequence shown here is derived from an EMBL/GenBank/DDBJ whole genome shotgun (WGS) entry which is preliminary data.</text>
</comment>
<dbReference type="InterPro" id="IPR005119">
    <property type="entry name" value="LysR_subst-bd"/>
</dbReference>
<dbReference type="GO" id="GO:0043565">
    <property type="term" value="F:sequence-specific DNA binding"/>
    <property type="evidence" value="ECO:0007669"/>
    <property type="project" value="TreeGrafter"/>
</dbReference>
<evidence type="ECO:0000313" key="6">
    <source>
        <dbReference type="EMBL" id="KAA5609468.1"/>
    </source>
</evidence>
<sequence length="303" mass="33182">MDRFAELSAFVRTVERGSQTAAARDLGVTPAMVGRYVQSLEDRLGTRLLHRTTQRQSLTEAGMAFYPRALAVLEQLEAAEQVAAAGQAEPRGVLRVNGPMAFGVRHLAAAVAAFCELHPQLSVDLALNDRVVDLVEEGFDVALRIGRLADSSLVARRLAACRVLACAAPAYLARHGTPRRPEDLRGHNCLIYAYARHGRVRVFHGPHGAVELRLSGSITANSGEALLAAALAGHGIVIEPTFIVGEALREGRLVRLLPDWRFEELALHAVYPSARHLSPKVRSFVDFLVARFRDPPPWERDLE</sequence>
<gene>
    <name evidence="6" type="ORF">F1189_24195</name>
</gene>
<dbReference type="Gene3D" id="1.10.10.10">
    <property type="entry name" value="Winged helix-like DNA-binding domain superfamily/Winged helix DNA-binding domain"/>
    <property type="match status" value="1"/>
</dbReference>
<comment type="similarity">
    <text evidence="1">Belongs to the LysR transcriptional regulatory family.</text>
</comment>
<dbReference type="Pfam" id="PF03466">
    <property type="entry name" value="LysR_substrate"/>
    <property type="match status" value="1"/>
</dbReference>
<name>A0A5M6IPH0_9PROT</name>
<evidence type="ECO:0000313" key="7">
    <source>
        <dbReference type="Proteomes" id="UP000325255"/>
    </source>
</evidence>
<dbReference type="PANTHER" id="PTHR30537">
    <property type="entry name" value="HTH-TYPE TRANSCRIPTIONAL REGULATOR"/>
    <property type="match status" value="1"/>
</dbReference>
<dbReference type="InterPro" id="IPR036388">
    <property type="entry name" value="WH-like_DNA-bd_sf"/>
</dbReference>
<dbReference type="RefSeq" id="WP_150043667.1">
    <property type="nucleotide sequence ID" value="NZ_OW485601.1"/>
</dbReference>
<dbReference type="FunFam" id="3.40.190.290:FF:000001">
    <property type="entry name" value="Transcriptional regulator, LysR family"/>
    <property type="match status" value="1"/>
</dbReference>